<feature type="transmembrane region" description="Helical" evidence="1">
    <location>
        <begin position="6"/>
        <end position="26"/>
    </location>
</feature>
<protein>
    <submittedName>
        <fullName evidence="2">Uncharacterized protein</fullName>
    </submittedName>
</protein>
<keyword evidence="1" id="KW-0812">Transmembrane</keyword>
<proteinExistence type="predicted"/>
<keyword evidence="1" id="KW-1133">Transmembrane helix</keyword>
<name>A0A0E9T8Y6_ANGAN</name>
<accession>A0A0E9T8Y6</accession>
<organism evidence="2">
    <name type="scientific">Anguilla anguilla</name>
    <name type="common">European freshwater eel</name>
    <name type="synonym">Muraena anguilla</name>
    <dbReference type="NCBI Taxonomy" id="7936"/>
    <lineage>
        <taxon>Eukaryota</taxon>
        <taxon>Metazoa</taxon>
        <taxon>Chordata</taxon>
        <taxon>Craniata</taxon>
        <taxon>Vertebrata</taxon>
        <taxon>Euteleostomi</taxon>
        <taxon>Actinopterygii</taxon>
        <taxon>Neopterygii</taxon>
        <taxon>Teleostei</taxon>
        <taxon>Anguilliformes</taxon>
        <taxon>Anguillidae</taxon>
        <taxon>Anguilla</taxon>
    </lineage>
</organism>
<keyword evidence="1" id="KW-0472">Membrane</keyword>
<sequence>MGRCSIHHLHLLSSGLFSICYSLYLFSSLV</sequence>
<reference evidence="2" key="1">
    <citation type="submission" date="2014-11" db="EMBL/GenBank/DDBJ databases">
        <authorList>
            <person name="Amaro Gonzalez C."/>
        </authorList>
    </citation>
    <scope>NUCLEOTIDE SEQUENCE</scope>
</reference>
<reference evidence="2" key="2">
    <citation type="journal article" date="2015" name="Fish Shellfish Immunol.">
        <title>Early steps in the European eel (Anguilla anguilla)-Vibrio vulnificus interaction in the gills: Role of the RtxA13 toxin.</title>
        <authorList>
            <person name="Callol A."/>
            <person name="Pajuelo D."/>
            <person name="Ebbesson L."/>
            <person name="Teles M."/>
            <person name="MacKenzie S."/>
            <person name="Amaro C."/>
        </authorList>
    </citation>
    <scope>NUCLEOTIDE SEQUENCE</scope>
</reference>
<dbReference type="AlphaFoldDB" id="A0A0E9T8Y6"/>
<dbReference type="EMBL" id="GBXM01058476">
    <property type="protein sequence ID" value="JAH50101.1"/>
    <property type="molecule type" value="Transcribed_RNA"/>
</dbReference>
<evidence type="ECO:0000256" key="1">
    <source>
        <dbReference type="SAM" id="Phobius"/>
    </source>
</evidence>
<evidence type="ECO:0000313" key="2">
    <source>
        <dbReference type="EMBL" id="JAH50101.1"/>
    </source>
</evidence>